<feature type="domain" description="ABC transmembrane type-1" evidence="9">
    <location>
        <begin position="29"/>
        <end position="315"/>
    </location>
</feature>
<evidence type="ECO:0000256" key="2">
    <source>
        <dbReference type="ARBA" id="ARBA00022692"/>
    </source>
</evidence>
<dbReference type="Gene3D" id="1.20.1560.10">
    <property type="entry name" value="ABC transporter type 1, transmembrane domain"/>
    <property type="match status" value="1"/>
</dbReference>
<evidence type="ECO:0000256" key="4">
    <source>
        <dbReference type="ARBA" id="ARBA00022840"/>
    </source>
</evidence>
<keyword evidence="6 7" id="KW-0472">Membrane</keyword>
<proteinExistence type="predicted"/>
<dbReference type="Pfam" id="PF00664">
    <property type="entry name" value="ABC_membrane"/>
    <property type="match status" value="1"/>
</dbReference>
<dbReference type="InterPro" id="IPR003593">
    <property type="entry name" value="AAA+_ATPase"/>
</dbReference>
<dbReference type="Pfam" id="PF00005">
    <property type="entry name" value="ABC_tran"/>
    <property type="match status" value="1"/>
</dbReference>
<evidence type="ECO:0000259" key="9">
    <source>
        <dbReference type="PROSITE" id="PS50929"/>
    </source>
</evidence>
<feature type="transmembrane region" description="Helical" evidence="7">
    <location>
        <begin position="27"/>
        <end position="49"/>
    </location>
</feature>
<dbReference type="SUPFAM" id="SSF90123">
    <property type="entry name" value="ABC transporter transmembrane region"/>
    <property type="match status" value="1"/>
</dbReference>
<organism evidence="10 11">
    <name type="scientific">Dialister hominis</name>
    <dbReference type="NCBI Taxonomy" id="2582419"/>
    <lineage>
        <taxon>Bacteria</taxon>
        <taxon>Bacillati</taxon>
        <taxon>Bacillota</taxon>
        <taxon>Negativicutes</taxon>
        <taxon>Veillonellales</taxon>
        <taxon>Veillonellaceae</taxon>
        <taxon>Dialister</taxon>
    </lineage>
</organism>
<dbReference type="GO" id="GO:0016887">
    <property type="term" value="F:ATP hydrolysis activity"/>
    <property type="evidence" value="ECO:0007669"/>
    <property type="project" value="InterPro"/>
</dbReference>
<feature type="transmembrane region" description="Helical" evidence="7">
    <location>
        <begin position="155"/>
        <end position="183"/>
    </location>
</feature>
<feature type="transmembrane region" description="Helical" evidence="7">
    <location>
        <begin position="280"/>
        <end position="300"/>
    </location>
</feature>
<dbReference type="InterPro" id="IPR011527">
    <property type="entry name" value="ABC1_TM_dom"/>
</dbReference>
<evidence type="ECO:0000313" key="10">
    <source>
        <dbReference type="EMBL" id="BBK25746.1"/>
    </source>
</evidence>
<dbReference type="GO" id="GO:0005524">
    <property type="term" value="F:ATP binding"/>
    <property type="evidence" value="ECO:0007669"/>
    <property type="project" value="UniProtKB-KW"/>
</dbReference>
<evidence type="ECO:0000256" key="3">
    <source>
        <dbReference type="ARBA" id="ARBA00022741"/>
    </source>
</evidence>
<dbReference type="PROSITE" id="PS00211">
    <property type="entry name" value="ABC_TRANSPORTER_1"/>
    <property type="match status" value="1"/>
</dbReference>
<comment type="subcellular location">
    <subcellularLocation>
        <location evidence="1">Cell membrane</location>
        <topology evidence="1">Multi-pass membrane protein</topology>
    </subcellularLocation>
</comment>
<dbReference type="PANTHER" id="PTHR43394">
    <property type="entry name" value="ATP-DEPENDENT PERMEASE MDL1, MITOCHONDRIAL"/>
    <property type="match status" value="1"/>
</dbReference>
<gene>
    <name evidence="10" type="ORF">Dia5BBH33_16810</name>
</gene>
<keyword evidence="10" id="KW-0436">Ligase</keyword>
<dbReference type="InterPro" id="IPR027417">
    <property type="entry name" value="P-loop_NTPase"/>
</dbReference>
<dbReference type="PROSITE" id="PS50929">
    <property type="entry name" value="ABC_TM1F"/>
    <property type="match status" value="1"/>
</dbReference>
<dbReference type="Gene3D" id="3.40.50.300">
    <property type="entry name" value="P-loop containing nucleotide triphosphate hydrolases"/>
    <property type="match status" value="1"/>
</dbReference>
<evidence type="ECO:0000259" key="8">
    <source>
        <dbReference type="PROSITE" id="PS50893"/>
    </source>
</evidence>
<dbReference type="GeneID" id="92716901"/>
<dbReference type="PANTHER" id="PTHR43394:SF1">
    <property type="entry name" value="ATP-BINDING CASSETTE SUB-FAMILY B MEMBER 10, MITOCHONDRIAL"/>
    <property type="match status" value="1"/>
</dbReference>
<evidence type="ECO:0000313" key="11">
    <source>
        <dbReference type="Proteomes" id="UP000320585"/>
    </source>
</evidence>
<accession>A0A8D5A3G4</accession>
<dbReference type="GO" id="GO:0015421">
    <property type="term" value="F:ABC-type oligopeptide transporter activity"/>
    <property type="evidence" value="ECO:0007669"/>
    <property type="project" value="TreeGrafter"/>
</dbReference>
<keyword evidence="3" id="KW-0547">Nucleotide-binding</keyword>
<protein>
    <submittedName>
        <fullName evidence="10">Long-chain-fatty-acid--CoA ligase</fullName>
    </submittedName>
</protein>
<dbReference type="GO" id="GO:0005886">
    <property type="term" value="C:plasma membrane"/>
    <property type="evidence" value="ECO:0007669"/>
    <property type="project" value="UniProtKB-SubCell"/>
</dbReference>
<dbReference type="InterPro" id="IPR039421">
    <property type="entry name" value="Type_1_exporter"/>
</dbReference>
<evidence type="ECO:0000256" key="7">
    <source>
        <dbReference type="SAM" id="Phobius"/>
    </source>
</evidence>
<dbReference type="InterPro" id="IPR003439">
    <property type="entry name" value="ABC_transporter-like_ATP-bd"/>
</dbReference>
<dbReference type="PROSITE" id="PS50893">
    <property type="entry name" value="ABC_TRANSPORTER_2"/>
    <property type="match status" value="1"/>
</dbReference>
<dbReference type="InterPro" id="IPR017871">
    <property type="entry name" value="ABC_transporter-like_CS"/>
</dbReference>
<feature type="transmembrane region" description="Helical" evidence="7">
    <location>
        <begin position="61"/>
        <end position="83"/>
    </location>
</feature>
<reference evidence="11" key="1">
    <citation type="submission" date="2019-05" db="EMBL/GenBank/DDBJ databases">
        <title>Complete genome sequencing of Dialister sp. strain 5BBH33.</title>
        <authorList>
            <person name="Sakamoto M."/>
            <person name="Murakami T."/>
            <person name="Mori H."/>
        </authorList>
    </citation>
    <scope>NUCLEOTIDE SEQUENCE [LARGE SCALE GENOMIC DNA]</scope>
    <source>
        <strain evidence="11">5BBH33</strain>
    </source>
</reference>
<dbReference type="AlphaFoldDB" id="A0A8D5A3G4"/>
<dbReference type="SUPFAM" id="SSF52540">
    <property type="entry name" value="P-loop containing nucleoside triphosphate hydrolases"/>
    <property type="match status" value="1"/>
</dbReference>
<keyword evidence="4" id="KW-0067">ATP-binding</keyword>
<evidence type="ECO:0000256" key="5">
    <source>
        <dbReference type="ARBA" id="ARBA00022989"/>
    </source>
</evidence>
<keyword evidence="2 7" id="KW-0812">Transmembrane</keyword>
<name>A0A8D5A3G4_9FIRM</name>
<dbReference type="InterPro" id="IPR036640">
    <property type="entry name" value="ABC1_TM_sf"/>
</dbReference>
<dbReference type="Proteomes" id="UP000320585">
    <property type="component" value="Chromosome"/>
</dbReference>
<dbReference type="EMBL" id="AP019697">
    <property type="protein sequence ID" value="BBK25746.1"/>
    <property type="molecule type" value="Genomic_DNA"/>
</dbReference>
<dbReference type="OrthoDB" id="9770415at2"/>
<feature type="transmembrane region" description="Helical" evidence="7">
    <location>
        <begin position="252"/>
        <end position="274"/>
    </location>
</feature>
<evidence type="ECO:0000256" key="1">
    <source>
        <dbReference type="ARBA" id="ARBA00004651"/>
    </source>
</evidence>
<dbReference type="GO" id="GO:0016874">
    <property type="term" value="F:ligase activity"/>
    <property type="evidence" value="ECO:0007669"/>
    <property type="project" value="UniProtKB-KW"/>
</dbReference>
<dbReference type="RefSeq" id="WP_143332779.1">
    <property type="nucleotide sequence ID" value="NZ_AP019697.1"/>
</dbReference>
<keyword evidence="5 7" id="KW-1133">Transmembrane helix</keyword>
<dbReference type="CDD" id="cd18544">
    <property type="entry name" value="ABC_6TM_TmrA_like"/>
    <property type="match status" value="1"/>
</dbReference>
<keyword evidence="11" id="KW-1185">Reference proteome</keyword>
<dbReference type="SMART" id="SM00382">
    <property type="entry name" value="AAA"/>
    <property type="match status" value="1"/>
</dbReference>
<dbReference type="KEGG" id="dho:Dia5BBH33_16810"/>
<feature type="domain" description="ABC transporter" evidence="8">
    <location>
        <begin position="348"/>
        <end position="554"/>
    </location>
</feature>
<sequence>MSQKNPVDTKRPLYSIFRYAALHNKKLTIGLVLAILISVTVSVTPPLILRRIVDELTAENATLPFLIQAGLLYFALTAVSGIADSVKETIITIFGQRSTRHIRSFMADKLSRLPSSVFIENDSGSLASLFVNDVDTLEDLFDSGIISMISDVFRIVSILCVVYFLSKGLMILLFLSLPILFLLTRTFQRRMLSAQLDNRKAVAGINQAIPETIASIRTIRLYHRESFMEERYGKSVRAGFDAMNRSNLYDSIYSPIIITVSSLIIAITVVLSVSRSDFQALFGMSAGTAVALIAYVGKVFSPLESIGMEIQNIQSAIAGCKRIGDFLSEKEMEPPSAAVSEKEENIPISIRHLSFAYEDGEPVFHNFDLTIHEGENVTLIGRTGSGKSTLFKLICGLYQPSEGTVRIFGRAPESIPEEERRKVFGLVEQQFKPVSGNMRDQITLSDPSISEEDVRRALAETGILPAIEDLPEGLDTPYDPGLLSQGQFQLLSIARATVTNPPLLLLDEITANLDSVTEKQVLDALRAASEKRTVLSISHRLFEAAGGRQVRIGH</sequence>
<evidence type="ECO:0000256" key="6">
    <source>
        <dbReference type="ARBA" id="ARBA00023136"/>
    </source>
</evidence>